<dbReference type="InterPro" id="IPR017500">
    <property type="entry name" value="Phage_infect_YhgE_N"/>
</dbReference>
<evidence type="ECO:0000256" key="4">
    <source>
        <dbReference type="ARBA" id="ARBA00023136"/>
    </source>
</evidence>
<feature type="transmembrane region" description="Helical" evidence="5">
    <location>
        <begin position="673"/>
        <end position="696"/>
    </location>
</feature>
<evidence type="ECO:0000259" key="6">
    <source>
        <dbReference type="Pfam" id="PF12698"/>
    </source>
</evidence>
<proteinExistence type="predicted"/>
<evidence type="ECO:0000313" key="7">
    <source>
        <dbReference type="EMBL" id="MEO1770191.1"/>
    </source>
</evidence>
<dbReference type="RefSeq" id="WP_207703611.1">
    <property type="nucleotide sequence ID" value="NZ_JAFREL020000001.1"/>
</dbReference>
<dbReference type="PANTHER" id="PTHR43077:SF5">
    <property type="entry name" value="PHAGE INFECTION PROTEIN"/>
    <property type="match status" value="1"/>
</dbReference>
<evidence type="ECO:0000256" key="1">
    <source>
        <dbReference type="ARBA" id="ARBA00004141"/>
    </source>
</evidence>
<feature type="transmembrane region" description="Helical" evidence="5">
    <location>
        <begin position="644"/>
        <end position="667"/>
    </location>
</feature>
<keyword evidence="3 5" id="KW-1133">Transmembrane helix</keyword>
<protein>
    <recommendedName>
        <fullName evidence="6">ABC-2 type transporter transmembrane domain-containing protein</fullName>
    </recommendedName>
</protein>
<dbReference type="Gene3D" id="1.10.287.950">
    <property type="entry name" value="Methyl-accepting chemotaxis protein"/>
    <property type="match status" value="1"/>
</dbReference>
<dbReference type="InterPro" id="IPR023908">
    <property type="entry name" value="xxxLxxG_rpt"/>
</dbReference>
<dbReference type="NCBIfam" id="TIGR03061">
    <property type="entry name" value="pip_yhgE_Nterm"/>
    <property type="match status" value="1"/>
</dbReference>
<keyword evidence="4 5" id="KW-0472">Membrane</keyword>
<dbReference type="NCBIfam" id="TIGR03057">
    <property type="entry name" value="xxxLxxG_by_4"/>
    <property type="match status" value="5"/>
</dbReference>
<evidence type="ECO:0000256" key="3">
    <source>
        <dbReference type="ARBA" id="ARBA00022989"/>
    </source>
</evidence>
<comment type="caution">
    <text evidence="7">The sequence shown here is derived from an EMBL/GenBank/DDBJ whole genome shotgun (WGS) entry which is preliminary data.</text>
</comment>
<name>A0ABV0ENJ8_9ENTE</name>
<evidence type="ECO:0000256" key="5">
    <source>
        <dbReference type="SAM" id="Phobius"/>
    </source>
</evidence>
<dbReference type="PANTHER" id="PTHR43077">
    <property type="entry name" value="TRANSPORT PERMEASE YVFS-RELATED"/>
    <property type="match status" value="1"/>
</dbReference>
<feature type="transmembrane region" description="Helical" evidence="5">
    <location>
        <begin position="703"/>
        <end position="722"/>
    </location>
</feature>
<dbReference type="InterPro" id="IPR017501">
    <property type="entry name" value="Phage_infect_YhgE_C"/>
</dbReference>
<dbReference type="InterPro" id="IPR051328">
    <property type="entry name" value="T7SS_ABC-Transporter"/>
</dbReference>
<reference evidence="7 8" key="1">
    <citation type="submission" date="2024-02" db="EMBL/GenBank/DDBJ databases">
        <title>The Genome Sequence of Enterococcus sp. DIV0159.</title>
        <authorList>
            <person name="Earl A."/>
            <person name="Manson A."/>
            <person name="Gilmore M."/>
            <person name="Sanders J."/>
            <person name="Shea T."/>
            <person name="Howe W."/>
            <person name="Livny J."/>
            <person name="Cuomo C."/>
            <person name="Neafsey D."/>
            <person name="Birren B."/>
        </authorList>
    </citation>
    <scope>NUCLEOTIDE SEQUENCE [LARGE SCALE GENOMIC DNA]</scope>
    <source>
        <strain evidence="7 8">665A</strain>
    </source>
</reference>
<keyword evidence="2 5" id="KW-0812">Transmembrane</keyword>
<dbReference type="Gene3D" id="3.40.1710.10">
    <property type="entry name" value="abc type-2 transporter like domain"/>
    <property type="match status" value="1"/>
</dbReference>
<evidence type="ECO:0000313" key="8">
    <source>
        <dbReference type="Proteomes" id="UP000664357"/>
    </source>
</evidence>
<dbReference type="NCBIfam" id="TIGR03062">
    <property type="entry name" value="pip_yhgE_Cterm"/>
    <property type="match status" value="1"/>
</dbReference>
<gene>
    <name evidence="7" type="ORF">JZO67_002142</name>
</gene>
<feature type="transmembrane region" description="Helical" evidence="5">
    <location>
        <begin position="757"/>
        <end position="778"/>
    </location>
</feature>
<keyword evidence="8" id="KW-1185">Reference proteome</keyword>
<dbReference type="Pfam" id="PF12698">
    <property type="entry name" value="ABC2_membrane_3"/>
    <property type="match status" value="1"/>
</dbReference>
<organism evidence="7 8">
    <name type="scientific">Candidatus Enterococcus ferrettii</name>
    <dbReference type="NCBI Taxonomy" id="2815324"/>
    <lineage>
        <taxon>Bacteria</taxon>
        <taxon>Bacillati</taxon>
        <taxon>Bacillota</taxon>
        <taxon>Bacilli</taxon>
        <taxon>Lactobacillales</taxon>
        <taxon>Enterococcaceae</taxon>
        <taxon>Enterococcus</taxon>
    </lineage>
</organism>
<evidence type="ECO:0000256" key="2">
    <source>
        <dbReference type="ARBA" id="ARBA00022692"/>
    </source>
</evidence>
<accession>A0ABV0ENJ8</accession>
<dbReference type="EMBL" id="JAFREL020000001">
    <property type="protein sequence ID" value="MEO1770191.1"/>
    <property type="molecule type" value="Genomic_DNA"/>
</dbReference>
<comment type="subcellular location">
    <subcellularLocation>
        <location evidence="1">Membrane</location>
        <topology evidence="1">Multi-pass membrane protein</topology>
    </subcellularLocation>
</comment>
<dbReference type="InterPro" id="IPR013525">
    <property type="entry name" value="ABC2_TM"/>
</dbReference>
<sequence>MKMIKNEFKNLFKNRILLISVIAITFIPIIYTAVFDKSLWNPYGGIKNLPVAVVNEDKEVDLLGQKIDVGDQVVANLKKNKDLDWHFVTEKQANKGMKDMSYYMIVTIPKDFSASAASIIKENPHKMNITYTTNDSYNYIGKEISEVAATELEGKVRNQVVKSYVTAIDGVADKMIGSLEQAAGGSNQLASGTNELYTGIGAYTKGVAQAEAGSQQLSNGTAELASGVGPLSSGVSQLSQGSQQLSGALNKLDNVVAANQSKINEIDGGLITLSAAAQEMGSSLQNFENNLPPDMRNQLSQQLAMAETQLVELITNTTALNQASVDASRFQEQSNEIAAKLQNLSGDVSSVEAAINTDITNIIQSNAELSADLKSKMITELNNAIAANLTKFKQDSNARTDEISSNLIALSDSTALIAQQANAMKSIASDMAGNAQNVQTAIQTAKQGSQQIESALGAVPASTNAVSIVEQLNAISSMLNTTANDIPLAVSGAHKLAAGSSQLTTGLSELQSKIPTLSSGINQLNSGSSQLESGLNELNSKSPELISGISQLKNGAAELASGLDQGVDKAETVKITHKTINHFVDPTDLKNVQYSKVNNYGEALAPYIMSLALFVGCMLFNFVYPIRKSSMPGESSRAWWLSKVSLGFVVSSLMAIIQVTIMLLLKLPAYNVFALYSTALVTAWSYMSIVMFLAMTFDNPGRFVAMILLVLQLGGAAGTFPIQTQGKFFQMIHPYLPMSYSLYAFRNAIAGGISKGLLIKCYTILVALIVVFVTLLRISMHYLQKKHLRDVSILNDNQKLLEIETIDSERLSQQIEATKNKENDRG</sequence>
<feature type="domain" description="ABC-2 type transporter transmembrane" evidence="6">
    <location>
        <begin position="17"/>
        <end position="153"/>
    </location>
</feature>
<feature type="transmembrane region" description="Helical" evidence="5">
    <location>
        <begin position="604"/>
        <end position="624"/>
    </location>
</feature>
<dbReference type="Proteomes" id="UP000664357">
    <property type="component" value="Unassembled WGS sequence"/>
</dbReference>